<dbReference type="Proteomes" id="UP000461409">
    <property type="component" value="Unassembled WGS sequence"/>
</dbReference>
<evidence type="ECO:0000313" key="4">
    <source>
        <dbReference type="EMBL" id="MWV28348.1"/>
    </source>
</evidence>
<feature type="domain" description="Methyltransferase" evidence="3">
    <location>
        <begin position="42"/>
        <end position="130"/>
    </location>
</feature>
<dbReference type="InterPro" id="IPR041698">
    <property type="entry name" value="Methyltransf_25"/>
</dbReference>
<dbReference type="PANTHER" id="PTHR43861:SF1">
    <property type="entry name" value="TRANS-ACONITATE 2-METHYLTRANSFERASE"/>
    <property type="match status" value="1"/>
</dbReference>
<proteinExistence type="predicted"/>
<dbReference type="Pfam" id="PF13649">
    <property type="entry name" value="Methyltransf_25"/>
    <property type="match status" value="1"/>
</dbReference>
<dbReference type="InterPro" id="IPR029063">
    <property type="entry name" value="SAM-dependent_MTases_sf"/>
</dbReference>
<evidence type="ECO:0000256" key="2">
    <source>
        <dbReference type="ARBA" id="ARBA00022679"/>
    </source>
</evidence>
<sequence length="197" mass="22166">MTDEATLAFYDREAPSYTMSFAQGPARHLDAFLDRLVQGAHILELGCGGGRDASRMLERGFTVDMTDGSSGMATKAKERTGQDVRLLRFDQLGAVEAYDAVWAHASLHHQPLAGLGDVLTRIYRATRKDGWFFANYKLGNGDARDTFGRLYNFSPREHLLQLYREAGWSFEEIEDYRAGGLDKVERDWIAITARKHG</sequence>
<evidence type="ECO:0000256" key="1">
    <source>
        <dbReference type="ARBA" id="ARBA00022603"/>
    </source>
</evidence>
<dbReference type="CDD" id="cd02440">
    <property type="entry name" value="AdoMet_MTases"/>
    <property type="match status" value="1"/>
</dbReference>
<keyword evidence="2 4" id="KW-0808">Transferase</keyword>
<name>A0A844XFK3_9SPHN</name>
<reference evidence="4 5" key="1">
    <citation type="submission" date="2019-12" db="EMBL/GenBank/DDBJ databases">
        <authorList>
            <person name="Lee S.D."/>
        </authorList>
    </citation>
    <scope>NUCLEOTIDE SEQUENCE [LARGE SCALE GENOMIC DNA]</scope>
    <source>
        <strain evidence="4 5">GH3-10</strain>
    </source>
</reference>
<dbReference type="EMBL" id="WUBR01000002">
    <property type="protein sequence ID" value="MWV28348.1"/>
    <property type="molecule type" value="Genomic_DNA"/>
</dbReference>
<comment type="caution">
    <text evidence="4">The sequence shown here is derived from an EMBL/GenBank/DDBJ whole genome shotgun (WGS) entry which is preliminary data.</text>
</comment>
<dbReference type="AlphaFoldDB" id="A0A844XFK3"/>
<keyword evidence="5" id="KW-1185">Reference proteome</keyword>
<dbReference type="SUPFAM" id="SSF53335">
    <property type="entry name" value="S-adenosyl-L-methionine-dependent methyltransferases"/>
    <property type="match status" value="1"/>
</dbReference>
<protein>
    <submittedName>
        <fullName evidence="4">Methyltransferase domain-containing protein</fullName>
    </submittedName>
</protein>
<evidence type="ECO:0000259" key="3">
    <source>
        <dbReference type="Pfam" id="PF13649"/>
    </source>
</evidence>
<accession>A0A844XFK3</accession>
<dbReference type="PANTHER" id="PTHR43861">
    <property type="entry name" value="TRANS-ACONITATE 2-METHYLTRANSFERASE-RELATED"/>
    <property type="match status" value="1"/>
</dbReference>
<keyword evidence="1 4" id="KW-0489">Methyltransferase</keyword>
<dbReference type="GO" id="GO:0032259">
    <property type="term" value="P:methylation"/>
    <property type="evidence" value="ECO:0007669"/>
    <property type="project" value="UniProtKB-KW"/>
</dbReference>
<reference evidence="4 5" key="2">
    <citation type="submission" date="2020-02" db="EMBL/GenBank/DDBJ databases">
        <title>Erythrobacter dongmakensis sp. nov., isolated from a tidal mudflat.</title>
        <authorList>
            <person name="Kim I.S."/>
        </authorList>
    </citation>
    <scope>NUCLEOTIDE SEQUENCE [LARGE SCALE GENOMIC DNA]</scope>
    <source>
        <strain evidence="4 5">GH3-10</strain>
    </source>
</reference>
<organism evidence="4 5">
    <name type="scientific">Aurantiacibacter rhizosphaerae</name>
    <dbReference type="NCBI Taxonomy" id="2691582"/>
    <lineage>
        <taxon>Bacteria</taxon>
        <taxon>Pseudomonadati</taxon>
        <taxon>Pseudomonadota</taxon>
        <taxon>Alphaproteobacteria</taxon>
        <taxon>Sphingomonadales</taxon>
        <taxon>Erythrobacteraceae</taxon>
        <taxon>Aurantiacibacter</taxon>
    </lineage>
</organism>
<dbReference type="RefSeq" id="WP_160485954.1">
    <property type="nucleotide sequence ID" value="NZ_WUBR01000002.1"/>
</dbReference>
<dbReference type="Gene3D" id="3.40.50.150">
    <property type="entry name" value="Vaccinia Virus protein VP39"/>
    <property type="match status" value="1"/>
</dbReference>
<dbReference type="GO" id="GO:0008168">
    <property type="term" value="F:methyltransferase activity"/>
    <property type="evidence" value="ECO:0007669"/>
    <property type="project" value="UniProtKB-KW"/>
</dbReference>
<gene>
    <name evidence="4" type="ORF">GRF63_10565</name>
</gene>
<evidence type="ECO:0000313" key="5">
    <source>
        <dbReference type="Proteomes" id="UP000461409"/>
    </source>
</evidence>